<sequence>MHHSVVCQQPIKFRRRRRRTCFSVKRLRSLRNKNTSRKRWFNKMSSEKYPRSSIEDDFNYGTNVATASVQIRMGFLRKVYTLLSLQIILTTATSALFMFSPTIKEFVLASPAVVMVSSLLSLVLLVALAVYRHQHPANLYLLFAFTLLEALSVATALTFYDYSTILQALFLTCAVFAVLTAYTFQSKRDFSKMGAWLFSCLWILIIGSFMRLFFHSDDAGLFLAGAGALVFCGFIIYDTSMLMKQLSPEEHILASINLYLDIVNLFLHILRVLDSMKKH</sequence>
<evidence type="ECO:0000256" key="5">
    <source>
        <dbReference type="RuleBase" id="RU004379"/>
    </source>
</evidence>
<keyword evidence="2 5" id="KW-0812">Transmembrane</keyword>
<accession>A0AAZ1XYN0</accession>
<dbReference type="PANTHER" id="PTHR23291:SF50">
    <property type="entry name" value="PROTEIN LIFEGUARD 4"/>
    <property type="match status" value="1"/>
</dbReference>
<feature type="transmembrane region" description="Helical" evidence="5">
    <location>
        <begin position="220"/>
        <end position="240"/>
    </location>
</feature>
<evidence type="ECO:0008006" key="8">
    <source>
        <dbReference type="Google" id="ProtNLM"/>
    </source>
</evidence>
<dbReference type="GO" id="GO:0016020">
    <property type="term" value="C:membrane"/>
    <property type="evidence" value="ECO:0007669"/>
    <property type="project" value="UniProtKB-SubCell"/>
</dbReference>
<reference evidence="7" key="1">
    <citation type="submission" date="2020-03" db="EMBL/GenBank/DDBJ databases">
        <title>Evolution of repeat sequences and sex chromosomes of tilapia species revealed by chromosome-level genomes.</title>
        <authorList>
            <person name="Xu L."/>
            <person name="Tao W."/>
            <person name="Wang D."/>
            <person name="Zhou Q."/>
        </authorList>
    </citation>
    <scope>NUCLEOTIDE SEQUENCE [LARGE SCALE GENOMIC DNA]</scope>
    <source>
        <strain evidence="7">Israel</strain>
    </source>
</reference>
<keyword evidence="7" id="KW-1185">Reference proteome</keyword>
<feature type="transmembrane region" description="Helical" evidence="5">
    <location>
        <begin position="79"/>
        <end position="100"/>
    </location>
</feature>
<protein>
    <recommendedName>
        <fullName evidence="8">Transmembrane BAX inhibitor motif containing 4</fullName>
    </recommendedName>
</protein>
<dbReference type="CDD" id="cd10429">
    <property type="entry name" value="GAAP_like"/>
    <property type="match status" value="1"/>
</dbReference>
<proteinExistence type="inferred from homology"/>
<evidence type="ECO:0000256" key="3">
    <source>
        <dbReference type="ARBA" id="ARBA00022989"/>
    </source>
</evidence>
<evidence type="ECO:0000313" key="6">
    <source>
        <dbReference type="Ensembl" id="ENSOABP00000072655.1"/>
    </source>
</evidence>
<feature type="transmembrane region" description="Helical" evidence="5">
    <location>
        <begin position="138"/>
        <end position="159"/>
    </location>
</feature>
<feature type="transmembrane region" description="Helical" evidence="5">
    <location>
        <begin position="196"/>
        <end position="214"/>
    </location>
</feature>
<dbReference type="Pfam" id="PF01027">
    <property type="entry name" value="Bax1-I"/>
    <property type="match status" value="1"/>
</dbReference>
<dbReference type="Ensembl" id="ENSOABT00000067890.1">
    <property type="protein sequence ID" value="ENSOABP00000072655.1"/>
    <property type="gene ID" value="ENSOABG00000036932.1"/>
</dbReference>
<reference evidence="6" key="2">
    <citation type="submission" date="2025-08" db="UniProtKB">
        <authorList>
            <consortium name="Ensembl"/>
        </authorList>
    </citation>
    <scope>IDENTIFICATION</scope>
</reference>
<dbReference type="AlphaFoldDB" id="A0AAZ1XYN0"/>
<evidence type="ECO:0000256" key="1">
    <source>
        <dbReference type="ARBA" id="ARBA00004141"/>
    </source>
</evidence>
<evidence type="ECO:0000256" key="2">
    <source>
        <dbReference type="ARBA" id="ARBA00022692"/>
    </source>
</evidence>
<organism evidence="6 7">
    <name type="scientific">Oreochromis aureus</name>
    <name type="common">Israeli tilapia</name>
    <name type="synonym">Chromis aureus</name>
    <dbReference type="NCBI Taxonomy" id="47969"/>
    <lineage>
        <taxon>Eukaryota</taxon>
        <taxon>Metazoa</taxon>
        <taxon>Chordata</taxon>
        <taxon>Craniata</taxon>
        <taxon>Vertebrata</taxon>
        <taxon>Euteleostomi</taxon>
        <taxon>Actinopterygii</taxon>
        <taxon>Neopterygii</taxon>
        <taxon>Teleostei</taxon>
        <taxon>Neoteleostei</taxon>
        <taxon>Acanthomorphata</taxon>
        <taxon>Ovalentaria</taxon>
        <taxon>Cichlomorphae</taxon>
        <taxon>Cichliformes</taxon>
        <taxon>Cichlidae</taxon>
        <taxon>African cichlids</taxon>
        <taxon>Pseudocrenilabrinae</taxon>
        <taxon>Oreochromini</taxon>
        <taxon>Oreochromis</taxon>
    </lineage>
</organism>
<dbReference type="GO" id="GO:0043066">
    <property type="term" value="P:negative regulation of apoptotic process"/>
    <property type="evidence" value="ECO:0007669"/>
    <property type="project" value="TreeGrafter"/>
</dbReference>
<keyword evidence="4 5" id="KW-0472">Membrane</keyword>
<evidence type="ECO:0000313" key="7">
    <source>
        <dbReference type="Proteomes" id="UP000472276"/>
    </source>
</evidence>
<dbReference type="InterPro" id="IPR006214">
    <property type="entry name" value="Bax_inhibitor_1-related"/>
</dbReference>
<feature type="transmembrane region" description="Helical" evidence="5">
    <location>
        <begin position="106"/>
        <end position="131"/>
    </location>
</feature>
<dbReference type="PANTHER" id="PTHR23291">
    <property type="entry name" value="BAX INHIBITOR-RELATED"/>
    <property type="match status" value="1"/>
</dbReference>
<keyword evidence="3 5" id="KW-1133">Transmembrane helix</keyword>
<feature type="transmembrane region" description="Helical" evidence="5">
    <location>
        <begin position="165"/>
        <end position="184"/>
    </location>
</feature>
<comment type="similarity">
    <text evidence="5">Belongs to the BI1 family.</text>
</comment>
<evidence type="ECO:0000256" key="4">
    <source>
        <dbReference type="ARBA" id="ARBA00023136"/>
    </source>
</evidence>
<reference evidence="6" key="3">
    <citation type="submission" date="2025-09" db="UniProtKB">
        <authorList>
            <consortium name="Ensembl"/>
        </authorList>
    </citation>
    <scope>IDENTIFICATION</scope>
</reference>
<name>A0AAZ1XYN0_OREAU</name>
<comment type="subcellular location">
    <subcellularLocation>
        <location evidence="1">Membrane</location>
        <topology evidence="1">Multi-pass membrane protein</topology>
    </subcellularLocation>
</comment>
<dbReference type="Proteomes" id="UP000472276">
    <property type="component" value="Unassembled WGS sequence"/>
</dbReference>
<gene>
    <name evidence="6" type="primary">tmbim4</name>
</gene>